<dbReference type="OrthoDB" id="2423208at2759"/>
<protein>
    <submittedName>
        <fullName evidence="1">11051_t:CDS:1</fullName>
    </submittedName>
</protein>
<reference evidence="1" key="1">
    <citation type="submission" date="2021-06" db="EMBL/GenBank/DDBJ databases">
        <authorList>
            <person name="Kallberg Y."/>
            <person name="Tangrot J."/>
            <person name="Rosling A."/>
        </authorList>
    </citation>
    <scope>NUCLEOTIDE SEQUENCE</scope>
    <source>
        <strain evidence="1">IN212</strain>
    </source>
</reference>
<keyword evidence="2" id="KW-1185">Reference proteome</keyword>
<feature type="non-terminal residue" evidence="1">
    <location>
        <position position="202"/>
    </location>
</feature>
<proteinExistence type="predicted"/>
<comment type="caution">
    <text evidence="1">The sequence shown here is derived from an EMBL/GenBank/DDBJ whole genome shotgun (WGS) entry which is preliminary data.</text>
</comment>
<sequence length="202" mass="23177">FHKNWIDNHKNDPEQLTYSKAMDALFKSLREIINRSSDIPKIWKANELLTTCEASINIFYRKCPLQYADVYNKEDTTSSCSSDDLLDRCGFGIHNKEDTTSSCSSDDLLDPKDKENNEILLNIVNINGNENELERHAEETIQHNGKIWIVAFYDIIDLTPGSNSAFMRFLPNDAVHEMKQFGSEELQSAPDNVKELIVKFVK</sequence>
<gene>
    <name evidence="1" type="ORF">RFULGI_LOCUS10491</name>
</gene>
<dbReference type="AlphaFoldDB" id="A0A9N9HRY4"/>
<evidence type="ECO:0000313" key="2">
    <source>
        <dbReference type="Proteomes" id="UP000789396"/>
    </source>
</evidence>
<name>A0A9N9HRY4_9GLOM</name>
<evidence type="ECO:0000313" key="1">
    <source>
        <dbReference type="EMBL" id="CAG8703080.1"/>
    </source>
</evidence>
<dbReference type="Proteomes" id="UP000789396">
    <property type="component" value="Unassembled WGS sequence"/>
</dbReference>
<organism evidence="1 2">
    <name type="scientific">Racocetra fulgida</name>
    <dbReference type="NCBI Taxonomy" id="60492"/>
    <lineage>
        <taxon>Eukaryota</taxon>
        <taxon>Fungi</taxon>
        <taxon>Fungi incertae sedis</taxon>
        <taxon>Mucoromycota</taxon>
        <taxon>Glomeromycotina</taxon>
        <taxon>Glomeromycetes</taxon>
        <taxon>Diversisporales</taxon>
        <taxon>Gigasporaceae</taxon>
        <taxon>Racocetra</taxon>
    </lineage>
</organism>
<accession>A0A9N9HRY4</accession>
<dbReference type="EMBL" id="CAJVPZ010020855">
    <property type="protein sequence ID" value="CAG8703080.1"/>
    <property type="molecule type" value="Genomic_DNA"/>
</dbReference>
<feature type="non-terminal residue" evidence="1">
    <location>
        <position position="1"/>
    </location>
</feature>